<evidence type="ECO:0000313" key="2">
    <source>
        <dbReference type="EMBL" id="ASN81282.1"/>
    </source>
</evidence>
<feature type="region of interest" description="Disordered" evidence="1">
    <location>
        <begin position="175"/>
        <end position="197"/>
    </location>
</feature>
<organism evidence="2 3">
    <name type="scientific">Deinococcus ficus</name>
    <dbReference type="NCBI Taxonomy" id="317577"/>
    <lineage>
        <taxon>Bacteria</taxon>
        <taxon>Thermotogati</taxon>
        <taxon>Deinococcota</taxon>
        <taxon>Deinococci</taxon>
        <taxon>Deinococcales</taxon>
        <taxon>Deinococcaceae</taxon>
        <taxon>Deinococcus</taxon>
    </lineage>
</organism>
<dbReference type="Proteomes" id="UP000259030">
    <property type="component" value="Chromosome"/>
</dbReference>
<dbReference type="EMBL" id="CP021081">
    <property type="protein sequence ID" value="ASN81282.1"/>
    <property type="molecule type" value="Genomic_DNA"/>
</dbReference>
<gene>
    <name evidence="2" type="ORF">DFI_09900</name>
</gene>
<dbReference type="STRING" id="317577.GCA_000419625_01931"/>
<evidence type="ECO:0000256" key="1">
    <source>
        <dbReference type="SAM" id="MobiDB-lite"/>
    </source>
</evidence>
<proteinExistence type="predicted"/>
<dbReference type="AlphaFoldDB" id="A0A221SXB1"/>
<accession>A0A221SXB1</accession>
<dbReference type="RefSeq" id="WP_027462993.1">
    <property type="nucleotide sequence ID" value="NZ_CP021081.1"/>
</dbReference>
<evidence type="ECO:0000313" key="3">
    <source>
        <dbReference type="Proteomes" id="UP000259030"/>
    </source>
</evidence>
<protein>
    <submittedName>
        <fullName evidence="2">Uncharacterized protein</fullName>
    </submittedName>
</protein>
<name>A0A221SXB1_9DEIO</name>
<keyword evidence="3" id="KW-1185">Reference proteome</keyword>
<dbReference type="KEGG" id="dfc:DFI_09900"/>
<sequence>MPHMPEILAVTTLNEYLYVVTRAGHLLPVYRYGPLTPNTTGNVPWAESWPEYNRSAVDTYQPVPQMDPAYTPDHLETYFGVQPRPGSHRCPWPQAVYRGWPLYLLGDGTRPSPDPTAVHDAEGALFRMVRVDIEQGPVTGETAGTVARIRPVNAPATADGSAAPTLAAQAIPDPGLGDPGLDDSGPHVEGVPGFCGP</sequence>
<reference evidence="2 3" key="1">
    <citation type="submission" date="2017-05" db="EMBL/GenBank/DDBJ databases">
        <title>The complete genome sequence of Deinococcus ficus isolated from the rhizosphere of the Ficus religiosa L. in Taiwan.</title>
        <authorList>
            <person name="Wu K.-M."/>
            <person name="Liao T.-L."/>
            <person name="Liu Y.-M."/>
            <person name="Young C.-C."/>
            <person name="Tsai S.-F."/>
        </authorList>
    </citation>
    <scope>NUCLEOTIDE SEQUENCE [LARGE SCALE GENOMIC DNA]</scope>
    <source>
        <strain evidence="2 3">CC-FR2-10</strain>
    </source>
</reference>